<proteinExistence type="predicted"/>
<evidence type="ECO:0000256" key="2">
    <source>
        <dbReference type="ARBA" id="ARBA00022630"/>
    </source>
</evidence>
<dbReference type="CDD" id="cd06185">
    <property type="entry name" value="PDR_like"/>
    <property type="match status" value="1"/>
</dbReference>
<dbReference type="Gene3D" id="3.40.50.80">
    <property type="entry name" value="Nucleotide-binding domain of ferredoxin-NADP reductase (FNR) module"/>
    <property type="match status" value="1"/>
</dbReference>
<evidence type="ECO:0000313" key="8">
    <source>
        <dbReference type="EMBL" id="QIS04653.1"/>
    </source>
</evidence>
<dbReference type="PROSITE" id="PS51384">
    <property type="entry name" value="FAD_FR"/>
    <property type="match status" value="1"/>
</dbReference>
<reference evidence="8 9" key="1">
    <citation type="journal article" date="2019" name="ACS Chem. Biol.">
        <title>Identification and Mobilization of a Cryptic Antibiotic Biosynthesis Gene Locus from a Human-Pathogenic Nocardia Isolate.</title>
        <authorList>
            <person name="Herisse M."/>
            <person name="Ishida K."/>
            <person name="Porter J.L."/>
            <person name="Howden B."/>
            <person name="Hertweck C."/>
            <person name="Stinear T.P."/>
            <person name="Pidot S.J."/>
        </authorList>
    </citation>
    <scope>NUCLEOTIDE SEQUENCE [LARGE SCALE GENOMIC DNA]</scope>
    <source>
        <strain evidence="8 9">AUSMDU00024985</strain>
    </source>
</reference>
<keyword evidence="2" id="KW-0285">Flavoprotein</keyword>
<evidence type="ECO:0000256" key="4">
    <source>
        <dbReference type="ARBA" id="ARBA00022723"/>
    </source>
</evidence>
<evidence type="ECO:0000259" key="7">
    <source>
        <dbReference type="PROSITE" id="PS51384"/>
    </source>
</evidence>
<evidence type="ECO:0000256" key="6">
    <source>
        <dbReference type="ARBA" id="ARBA00023014"/>
    </source>
</evidence>
<keyword evidence="6" id="KW-0411">Iron-sulfur</keyword>
<dbReference type="InterPro" id="IPR050415">
    <property type="entry name" value="MRET"/>
</dbReference>
<name>A0A6G9XUZ1_NOCBR</name>
<evidence type="ECO:0000313" key="9">
    <source>
        <dbReference type="Proteomes" id="UP000501705"/>
    </source>
</evidence>
<protein>
    <recommendedName>
        <fullName evidence="7">FAD-binding FR-type domain-containing protein</fullName>
    </recommendedName>
</protein>
<accession>A0A6G9XUZ1</accession>
<gene>
    <name evidence="8" type="ORF">F5X71_22055</name>
</gene>
<dbReference type="Pfam" id="PF00970">
    <property type="entry name" value="FAD_binding_6"/>
    <property type="match status" value="1"/>
</dbReference>
<dbReference type="GO" id="GO:0046872">
    <property type="term" value="F:metal ion binding"/>
    <property type="evidence" value="ECO:0007669"/>
    <property type="project" value="UniProtKB-KW"/>
</dbReference>
<sequence>MGSTGYVDQPQVRRTCAVTLEFGTGPAAFRSGEPTVTPRVGQRRPVAAAVQHPAMLPETLPQPLRRNGFEVVVDQIEAEAEEVVGLWLRDPDGGSLPAWTPGAHVELCLPSGLLRHYSLTNDPAEREHYRIAVRYIKNGAGGSREIHERLRVGDRLSIRGPRNAFPLLAATRYLFVAGGIGITPILPMVGAVERAGIPWRLMYFGRSRSRMPFLCELARLTGGDVVVRPDDEYGMPDPRMIFAQTPTGAAVYVCGPPVLAEAGRELLALHDPTATVHTERFAPVPMRDNASQ</sequence>
<keyword evidence="5" id="KW-0408">Iron</keyword>
<dbReference type="InterPro" id="IPR008333">
    <property type="entry name" value="Cbr1-like_FAD-bd_dom"/>
</dbReference>
<keyword evidence="4" id="KW-0479">Metal-binding</keyword>
<dbReference type="InterPro" id="IPR039261">
    <property type="entry name" value="FNR_nucleotide-bd"/>
</dbReference>
<feature type="domain" description="FAD-binding FR-type" evidence="7">
    <location>
        <begin position="66"/>
        <end position="168"/>
    </location>
</feature>
<dbReference type="AlphaFoldDB" id="A0A6G9XUZ1"/>
<dbReference type="EMBL" id="CP046171">
    <property type="protein sequence ID" value="QIS04653.1"/>
    <property type="molecule type" value="Genomic_DNA"/>
</dbReference>
<dbReference type="SUPFAM" id="SSF63380">
    <property type="entry name" value="Riboflavin synthase domain-like"/>
    <property type="match status" value="1"/>
</dbReference>
<comment type="cofactor">
    <cofactor evidence="1">
        <name>FAD</name>
        <dbReference type="ChEBI" id="CHEBI:57692"/>
    </cofactor>
</comment>
<dbReference type="Proteomes" id="UP000501705">
    <property type="component" value="Chromosome"/>
</dbReference>
<evidence type="ECO:0000256" key="1">
    <source>
        <dbReference type="ARBA" id="ARBA00001974"/>
    </source>
</evidence>
<dbReference type="GO" id="GO:0016491">
    <property type="term" value="F:oxidoreductase activity"/>
    <property type="evidence" value="ECO:0007669"/>
    <property type="project" value="InterPro"/>
</dbReference>
<evidence type="ECO:0000256" key="5">
    <source>
        <dbReference type="ARBA" id="ARBA00023004"/>
    </source>
</evidence>
<dbReference type="Gene3D" id="2.40.30.10">
    <property type="entry name" value="Translation factors"/>
    <property type="match status" value="1"/>
</dbReference>
<dbReference type="PANTHER" id="PTHR47354">
    <property type="entry name" value="NADH OXIDOREDUCTASE HCR"/>
    <property type="match status" value="1"/>
</dbReference>
<dbReference type="SUPFAM" id="SSF52343">
    <property type="entry name" value="Ferredoxin reductase-like, C-terminal NADP-linked domain"/>
    <property type="match status" value="1"/>
</dbReference>
<keyword evidence="3" id="KW-0001">2Fe-2S</keyword>
<dbReference type="InterPro" id="IPR017938">
    <property type="entry name" value="Riboflavin_synthase-like_b-brl"/>
</dbReference>
<dbReference type="InterPro" id="IPR017927">
    <property type="entry name" value="FAD-bd_FR_type"/>
</dbReference>
<dbReference type="PANTHER" id="PTHR47354:SF1">
    <property type="entry name" value="CARNITINE MONOOXYGENASE REDUCTASE SUBUNIT"/>
    <property type="match status" value="1"/>
</dbReference>
<dbReference type="PRINTS" id="PR00409">
    <property type="entry name" value="PHDIOXRDTASE"/>
</dbReference>
<organism evidence="8 9">
    <name type="scientific">Nocardia brasiliensis</name>
    <dbReference type="NCBI Taxonomy" id="37326"/>
    <lineage>
        <taxon>Bacteria</taxon>
        <taxon>Bacillati</taxon>
        <taxon>Actinomycetota</taxon>
        <taxon>Actinomycetes</taxon>
        <taxon>Mycobacteriales</taxon>
        <taxon>Nocardiaceae</taxon>
        <taxon>Nocardia</taxon>
    </lineage>
</organism>
<dbReference type="GO" id="GO:0051537">
    <property type="term" value="F:2 iron, 2 sulfur cluster binding"/>
    <property type="evidence" value="ECO:0007669"/>
    <property type="project" value="UniProtKB-KW"/>
</dbReference>
<evidence type="ECO:0000256" key="3">
    <source>
        <dbReference type="ARBA" id="ARBA00022714"/>
    </source>
</evidence>